<reference evidence="3" key="1">
    <citation type="submission" date="2021-01" db="EMBL/GenBank/DDBJ databases">
        <title>Whole genome shotgun sequence of Planotetraspora silvatica NBRC 100141.</title>
        <authorList>
            <person name="Komaki H."/>
            <person name="Tamura T."/>
        </authorList>
    </citation>
    <scope>NUCLEOTIDE SEQUENCE</scope>
    <source>
        <strain evidence="3">NBRC 100141</strain>
    </source>
</reference>
<evidence type="ECO:0008006" key="5">
    <source>
        <dbReference type="Google" id="ProtNLM"/>
    </source>
</evidence>
<sequence length="343" mass="37744">MNAAAGQAASPRGRMSLRRAAGLALAGAGAFLLTLVPLLHGFVYDKVIRVPLEHSSLTHMYAEAATYFDTAAMRSRVGDVILTRALNGDTGAGDDQRAVWLESSSLDTADGDRLDYHERRVAFDRRTGAIVNCCGEYVDDDPAARQAGLAFRWPFGAQKRDYEYFDPQVKRTLPMVFDGQETVEGVTAYRYRQSVPATKIEDVATRIPGSALGLPGDRSFTVTRWAQTERTVWVEPVSGVPVKFEEKRRETFRTADGVERLVALAADLRTPDDEIAVNEAEAAAYASWSRWLRTILPIGAAGAGVLLIALGIWASWPRRRSRRGSAPAQDEQQVPRHDLANPR</sequence>
<accession>A0A8J3UTI6</accession>
<dbReference type="AlphaFoldDB" id="A0A8J3UTI6"/>
<proteinExistence type="predicted"/>
<keyword evidence="2" id="KW-0472">Membrane</keyword>
<dbReference type="Pfam" id="PF11271">
    <property type="entry name" value="PorA"/>
    <property type="match status" value="1"/>
</dbReference>
<gene>
    <name evidence="3" type="ORF">Psi02_74320</name>
</gene>
<dbReference type="InterPro" id="IPR021424">
    <property type="entry name" value="PorA"/>
</dbReference>
<evidence type="ECO:0000313" key="4">
    <source>
        <dbReference type="Proteomes" id="UP000644610"/>
    </source>
</evidence>
<protein>
    <recommendedName>
        <fullName evidence="5">DUF3068 domain-containing protein</fullName>
    </recommendedName>
</protein>
<evidence type="ECO:0000256" key="2">
    <source>
        <dbReference type="SAM" id="Phobius"/>
    </source>
</evidence>
<feature type="region of interest" description="Disordered" evidence="1">
    <location>
        <begin position="323"/>
        <end position="343"/>
    </location>
</feature>
<organism evidence="3 4">
    <name type="scientific">Planotetraspora silvatica</name>
    <dbReference type="NCBI Taxonomy" id="234614"/>
    <lineage>
        <taxon>Bacteria</taxon>
        <taxon>Bacillati</taxon>
        <taxon>Actinomycetota</taxon>
        <taxon>Actinomycetes</taxon>
        <taxon>Streptosporangiales</taxon>
        <taxon>Streptosporangiaceae</taxon>
        <taxon>Planotetraspora</taxon>
    </lineage>
</organism>
<name>A0A8J3UTI6_9ACTN</name>
<feature type="transmembrane region" description="Helical" evidence="2">
    <location>
        <begin position="295"/>
        <end position="316"/>
    </location>
</feature>
<keyword evidence="4" id="KW-1185">Reference proteome</keyword>
<comment type="caution">
    <text evidence="3">The sequence shown here is derived from an EMBL/GenBank/DDBJ whole genome shotgun (WGS) entry which is preliminary data.</text>
</comment>
<feature type="compositionally biased region" description="Basic and acidic residues" evidence="1">
    <location>
        <begin position="333"/>
        <end position="343"/>
    </location>
</feature>
<keyword evidence="2" id="KW-0812">Transmembrane</keyword>
<dbReference type="EMBL" id="BOOQ01000059">
    <property type="protein sequence ID" value="GII51008.1"/>
    <property type="molecule type" value="Genomic_DNA"/>
</dbReference>
<evidence type="ECO:0000256" key="1">
    <source>
        <dbReference type="SAM" id="MobiDB-lite"/>
    </source>
</evidence>
<evidence type="ECO:0000313" key="3">
    <source>
        <dbReference type="EMBL" id="GII51008.1"/>
    </source>
</evidence>
<keyword evidence="2" id="KW-1133">Transmembrane helix</keyword>
<dbReference type="Proteomes" id="UP000644610">
    <property type="component" value="Unassembled WGS sequence"/>
</dbReference>